<keyword evidence="4" id="KW-1185">Reference proteome</keyword>
<comment type="caution">
    <text evidence="3">The sequence shown here is derived from an EMBL/GenBank/DDBJ whole genome shotgun (WGS) entry which is preliminary data.</text>
</comment>
<dbReference type="PROSITE" id="PS50102">
    <property type="entry name" value="RRM"/>
    <property type="match status" value="1"/>
</dbReference>
<accession>A0ABP8H0R8</accession>
<dbReference type="InterPro" id="IPR012677">
    <property type="entry name" value="Nucleotide-bd_a/b_plait_sf"/>
</dbReference>
<evidence type="ECO:0000259" key="2">
    <source>
        <dbReference type="PROSITE" id="PS50102"/>
    </source>
</evidence>
<dbReference type="Gene3D" id="3.30.70.330">
    <property type="match status" value="1"/>
</dbReference>
<keyword evidence="1" id="KW-0694">RNA-binding</keyword>
<dbReference type="SMART" id="SM00360">
    <property type="entry name" value="RRM"/>
    <property type="match status" value="1"/>
</dbReference>
<dbReference type="RefSeq" id="WP_345256081.1">
    <property type="nucleotide sequence ID" value="NZ_BAABGY010000007.1"/>
</dbReference>
<evidence type="ECO:0000313" key="4">
    <source>
        <dbReference type="Proteomes" id="UP001501725"/>
    </source>
</evidence>
<feature type="domain" description="RRM" evidence="2">
    <location>
        <begin position="1"/>
        <end position="79"/>
    </location>
</feature>
<dbReference type="SUPFAM" id="SSF54928">
    <property type="entry name" value="RNA-binding domain, RBD"/>
    <property type="match status" value="1"/>
</dbReference>
<proteinExistence type="predicted"/>
<dbReference type="InterPro" id="IPR035979">
    <property type="entry name" value="RBD_domain_sf"/>
</dbReference>
<organism evidence="3 4">
    <name type="scientific">Flaviaesturariibacter amylovorans</name>
    <dbReference type="NCBI Taxonomy" id="1084520"/>
    <lineage>
        <taxon>Bacteria</taxon>
        <taxon>Pseudomonadati</taxon>
        <taxon>Bacteroidota</taxon>
        <taxon>Chitinophagia</taxon>
        <taxon>Chitinophagales</taxon>
        <taxon>Chitinophagaceae</taxon>
        <taxon>Flaviaestuariibacter</taxon>
    </lineage>
</organism>
<reference evidence="4" key="1">
    <citation type="journal article" date="2019" name="Int. J. Syst. Evol. Microbiol.">
        <title>The Global Catalogue of Microorganisms (GCM) 10K type strain sequencing project: providing services to taxonomists for standard genome sequencing and annotation.</title>
        <authorList>
            <consortium name="The Broad Institute Genomics Platform"/>
            <consortium name="The Broad Institute Genome Sequencing Center for Infectious Disease"/>
            <person name="Wu L."/>
            <person name="Ma J."/>
        </authorList>
    </citation>
    <scope>NUCLEOTIDE SEQUENCE [LARGE SCALE GENOMIC DNA]</scope>
    <source>
        <strain evidence="4">JCM 17919</strain>
    </source>
</reference>
<dbReference type="InterPro" id="IPR048289">
    <property type="entry name" value="RRM2_NsCP33-like"/>
</dbReference>
<dbReference type="EMBL" id="BAABGY010000007">
    <property type="protein sequence ID" value="GAA4332399.1"/>
    <property type="molecule type" value="Genomic_DNA"/>
</dbReference>
<name>A0ABP8H0R8_9BACT</name>
<dbReference type="InterPro" id="IPR052462">
    <property type="entry name" value="SLIRP/GR-RBP-like"/>
</dbReference>
<protein>
    <submittedName>
        <fullName evidence="3">RNA-binding protein</fullName>
    </submittedName>
</protein>
<sequence>MNIYVSNLDFNMGNQELQDLFTPFGEVTSSNVISDKFTGRSRGFGFVEMTDDTAARTAMSTIDATEVGGRTINVKEANAKPARPAGIPIGNHY</sequence>
<dbReference type="InterPro" id="IPR000504">
    <property type="entry name" value="RRM_dom"/>
</dbReference>
<dbReference type="CDD" id="cd21608">
    <property type="entry name" value="RRM2_NsCP33_like"/>
    <property type="match status" value="1"/>
</dbReference>
<evidence type="ECO:0000256" key="1">
    <source>
        <dbReference type="ARBA" id="ARBA00022884"/>
    </source>
</evidence>
<dbReference type="Pfam" id="PF00076">
    <property type="entry name" value="RRM_1"/>
    <property type="match status" value="1"/>
</dbReference>
<gene>
    <name evidence="3" type="ORF">GCM10023184_24990</name>
</gene>
<dbReference type="Proteomes" id="UP001501725">
    <property type="component" value="Unassembled WGS sequence"/>
</dbReference>
<dbReference type="PANTHER" id="PTHR48027">
    <property type="entry name" value="HETEROGENEOUS NUCLEAR RIBONUCLEOPROTEIN 87F-RELATED"/>
    <property type="match status" value="1"/>
</dbReference>
<evidence type="ECO:0000313" key="3">
    <source>
        <dbReference type="EMBL" id="GAA4332399.1"/>
    </source>
</evidence>